<organism evidence="2 3">
    <name type="scientific">Sphagnum jensenii</name>
    <dbReference type="NCBI Taxonomy" id="128206"/>
    <lineage>
        <taxon>Eukaryota</taxon>
        <taxon>Viridiplantae</taxon>
        <taxon>Streptophyta</taxon>
        <taxon>Embryophyta</taxon>
        <taxon>Bryophyta</taxon>
        <taxon>Sphagnophytina</taxon>
        <taxon>Sphagnopsida</taxon>
        <taxon>Sphagnales</taxon>
        <taxon>Sphagnaceae</taxon>
        <taxon>Sphagnum</taxon>
    </lineage>
</organism>
<evidence type="ECO:0000256" key="1">
    <source>
        <dbReference type="SAM" id="MobiDB-lite"/>
    </source>
</evidence>
<proteinExistence type="predicted"/>
<accession>A0ABP0WGD5</accession>
<keyword evidence="3" id="KW-1185">Reference proteome</keyword>
<feature type="region of interest" description="Disordered" evidence="1">
    <location>
        <begin position="1"/>
        <end position="30"/>
    </location>
</feature>
<dbReference type="Proteomes" id="UP001497444">
    <property type="component" value="Chromosome 18"/>
</dbReference>
<evidence type="ECO:0000313" key="3">
    <source>
        <dbReference type="Proteomes" id="UP001497444"/>
    </source>
</evidence>
<reference evidence="2" key="1">
    <citation type="submission" date="2024-02" db="EMBL/GenBank/DDBJ databases">
        <authorList>
            <consortium name="ELIXIR-Norway"/>
            <consortium name="Elixir Norway"/>
        </authorList>
    </citation>
    <scope>NUCLEOTIDE SEQUENCE</scope>
</reference>
<evidence type="ECO:0000313" key="2">
    <source>
        <dbReference type="EMBL" id="CAK9265911.1"/>
    </source>
</evidence>
<name>A0ABP0WGD5_9BRYO</name>
<protein>
    <submittedName>
        <fullName evidence="2">Uncharacterized protein</fullName>
    </submittedName>
</protein>
<sequence length="97" mass="11189">MDSMNRMRMQSSPRPASGRRVVAGKRTRPDETKNCVRKLLKREISRAGNLAFNRTNSQEKFWNFHLQTKKESLSRRDLEEAYFSPYAATGSSSSSCR</sequence>
<gene>
    <name evidence="2" type="ORF">CSSPJE1EN1_LOCUS11389</name>
</gene>
<dbReference type="EMBL" id="OZ020113">
    <property type="protein sequence ID" value="CAK9265911.1"/>
    <property type="molecule type" value="Genomic_DNA"/>
</dbReference>